<evidence type="ECO:0000313" key="2">
    <source>
        <dbReference type="Proteomes" id="UP000006180"/>
    </source>
</evidence>
<organism evidence="1">
    <name type="scientific">Sinorhizobium fredii (strain USDA 257)</name>
    <dbReference type="NCBI Taxonomy" id="1185652"/>
    <lineage>
        <taxon>Bacteria</taxon>
        <taxon>Pseudomonadati</taxon>
        <taxon>Pseudomonadota</taxon>
        <taxon>Alphaproteobacteria</taxon>
        <taxon>Hyphomicrobiales</taxon>
        <taxon>Rhizobiaceae</taxon>
        <taxon>Sinorhizobium/Ensifer group</taxon>
        <taxon>Sinorhizobium</taxon>
    </lineage>
</organism>
<evidence type="ECO:0000313" key="1">
    <source>
        <dbReference type="EMBL" id="AFL54874.1"/>
    </source>
</evidence>
<accession>I3XG68</accession>
<reference evidence="1" key="1">
    <citation type="journal article" date="2012" name="J. Bacteriol.">
        <title>Complete genome sequence of the broad-host-range strain Sinorhizobium fredii USDA257.</title>
        <authorList>
            <person name="Schuldes J."/>
            <person name="Rodriguez Orbegoso M."/>
            <person name="Schmeisser C."/>
            <person name="Krishnan H.B."/>
            <person name="Daniel R."/>
            <person name="Streit W.R."/>
        </authorList>
    </citation>
    <scope>NUCLEOTIDE SEQUENCE [LARGE SCALE GENOMIC DNA]</scope>
    <source>
        <strain evidence="1">USDA 257</strain>
        <plasmid evidence="1">pUSDA257</plasmid>
    </source>
</reference>
<dbReference type="AlphaFoldDB" id="I3XG68"/>
<dbReference type="HOGENOM" id="CLU_201912_0_0_5"/>
<name>I3XG68_SINF2</name>
<geneLocation type="plasmid" evidence="2">
    <name>pUSDA257 fragment 1</name>
</geneLocation>
<protein>
    <submittedName>
        <fullName evidence="1">Uncharacterized protein</fullName>
    </submittedName>
</protein>
<proteinExistence type="predicted"/>
<keyword evidence="1" id="KW-0614">Plasmid</keyword>
<gene>
    <name evidence="1" type="ORF">USDA257_p01570</name>
</gene>
<dbReference type="PATRIC" id="fig|1185652.3.peg.6594"/>
<sequence>MENAAETLLVETAEIAGKRLGKGVADRVRVAQAFPFHDLDRIIHYDKVRYRQRKHG</sequence>
<dbReference type="EMBL" id="CP003564">
    <property type="protein sequence ID" value="AFL54874.1"/>
    <property type="molecule type" value="Genomic_DNA"/>
</dbReference>